<comment type="caution">
    <text evidence="1">The sequence shown here is derived from an EMBL/GenBank/DDBJ whole genome shotgun (WGS) entry which is preliminary data.</text>
</comment>
<dbReference type="Proteomes" id="UP000550729">
    <property type="component" value="Unassembled WGS sequence"/>
</dbReference>
<dbReference type="AlphaFoldDB" id="A0A848KQ62"/>
<proteinExistence type="predicted"/>
<evidence type="ECO:0000313" key="1">
    <source>
        <dbReference type="EMBL" id="NMO00372.1"/>
    </source>
</evidence>
<evidence type="ECO:0000313" key="2">
    <source>
        <dbReference type="Proteomes" id="UP000550729"/>
    </source>
</evidence>
<dbReference type="RefSeq" id="WP_170192876.1">
    <property type="nucleotide sequence ID" value="NZ_JABBNB010000003.1"/>
</dbReference>
<reference evidence="1 2" key="1">
    <citation type="submission" date="2020-04" db="EMBL/GenBank/DDBJ databases">
        <title>Gordonia sp. nov. TBRC 11910.</title>
        <authorList>
            <person name="Suriyachadkun C."/>
        </authorList>
    </citation>
    <scope>NUCLEOTIDE SEQUENCE [LARGE SCALE GENOMIC DNA]</scope>
    <source>
        <strain evidence="1 2">TBRC 11910</strain>
    </source>
</reference>
<accession>A0A848KQ62</accession>
<name>A0A848KQ62_9ACTN</name>
<keyword evidence="2" id="KW-1185">Reference proteome</keyword>
<protein>
    <submittedName>
        <fullName evidence="1">Uncharacterized protein</fullName>
    </submittedName>
</protein>
<sequence>MTRSNTSETSSHLRPTAALGAWAAAWLAGTVPADAVLDTLADIAPRHRFITDVDDPADDPMAAGDTGTAEMLAVLKTATFIELRLPAPGDPHGLPPGDVTRQILRSGEVLLLTTPDDDAPTLLFPGRPGTGSLRAGPFGATGDQFCWNIAQFEVPAAPLTDYSVGAAARDLKEATRTAADVLSDLPSMSSGTKDTLRLELAAATERRTVTLPPHDGTRADNLLASAARIDAILDVATARGATFGLTARQGEGGDAQIRELRAITRRAVTVGVNALIVEILGPPDTQ</sequence>
<organism evidence="1 2">
    <name type="scientific">Gordonia asplenii</name>
    <dbReference type="NCBI Taxonomy" id="2725283"/>
    <lineage>
        <taxon>Bacteria</taxon>
        <taxon>Bacillati</taxon>
        <taxon>Actinomycetota</taxon>
        <taxon>Actinomycetes</taxon>
        <taxon>Mycobacteriales</taxon>
        <taxon>Gordoniaceae</taxon>
        <taxon>Gordonia</taxon>
    </lineage>
</organism>
<dbReference type="EMBL" id="JABBNB010000003">
    <property type="protein sequence ID" value="NMO00372.1"/>
    <property type="molecule type" value="Genomic_DNA"/>
</dbReference>
<gene>
    <name evidence="1" type="ORF">HH308_03985</name>
</gene>